<dbReference type="InterPro" id="IPR008538">
    <property type="entry name" value="Uma2"/>
</dbReference>
<keyword evidence="3" id="KW-1185">Reference proteome</keyword>
<keyword evidence="2" id="KW-0378">Hydrolase</keyword>
<dbReference type="Proteomes" id="UP000286716">
    <property type="component" value="Unassembled WGS sequence"/>
</dbReference>
<comment type="caution">
    <text evidence="2">The sequence shown here is derived from an EMBL/GenBank/DDBJ whole genome shotgun (WGS) entry which is preliminary data.</text>
</comment>
<keyword evidence="2" id="KW-0255">Endonuclease</keyword>
<dbReference type="EMBL" id="QHHU01000056">
    <property type="protein sequence ID" value="RSM38578.1"/>
    <property type="molecule type" value="Genomic_DNA"/>
</dbReference>
<reference evidence="2 3" key="1">
    <citation type="submission" date="2018-05" db="EMBL/GenBank/DDBJ databases">
        <title>Evolution of GPA BGCs.</title>
        <authorList>
            <person name="Waglechner N."/>
            <person name="Wright G.D."/>
        </authorList>
    </citation>
    <scope>NUCLEOTIDE SEQUENCE [LARGE SCALE GENOMIC DNA]</scope>
    <source>
        <strain evidence="2 3">DSM 5908</strain>
    </source>
</reference>
<evidence type="ECO:0000313" key="3">
    <source>
        <dbReference type="Proteomes" id="UP000286716"/>
    </source>
</evidence>
<name>A0A428W666_AMYBA</name>
<feature type="domain" description="Putative restriction endonuclease" evidence="1">
    <location>
        <begin position="16"/>
        <end position="159"/>
    </location>
</feature>
<gene>
    <name evidence="2" type="ORF">DMA12_32350</name>
</gene>
<dbReference type="AlphaFoldDB" id="A0A428W666"/>
<dbReference type="GO" id="GO:0004519">
    <property type="term" value="F:endonuclease activity"/>
    <property type="evidence" value="ECO:0007669"/>
    <property type="project" value="UniProtKB-KW"/>
</dbReference>
<evidence type="ECO:0000313" key="2">
    <source>
        <dbReference type="EMBL" id="RSM38578.1"/>
    </source>
</evidence>
<dbReference type="OrthoDB" id="9799703at2"/>
<evidence type="ECO:0000259" key="1">
    <source>
        <dbReference type="Pfam" id="PF05685"/>
    </source>
</evidence>
<dbReference type="Pfam" id="PF05685">
    <property type="entry name" value="Uma2"/>
    <property type="match status" value="1"/>
</dbReference>
<dbReference type="Gene3D" id="3.90.1570.10">
    <property type="entry name" value="tt1808, chain A"/>
    <property type="match status" value="1"/>
</dbReference>
<proteinExistence type="predicted"/>
<dbReference type="InterPro" id="IPR012296">
    <property type="entry name" value="Nuclease_put_TT1808"/>
</dbReference>
<keyword evidence="2" id="KW-0540">Nuclease</keyword>
<protein>
    <submittedName>
        <fullName evidence="2">Uma2 family endonuclease</fullName>
    </submittedName>
</protein>
<dbReference type="CDD" id="cd06260">
    <property type="entry name" value="DUF820-like"/>
    <property type="match status" value="1"/>
</dbReference>
<sequence length="191" mass="21613">MSVMEWPHHLLSLDDWMELPATREFHVEVVEGVLLVSPRPLSLHQRAVARLTYWLDEQIPGEFTALHETEMVVAEVPLTVRVPDVMVVPTALVETNPARLAVGEVRLAVEVLSEGSKRTDRVMKFSEYAEAGIEHYWIVDLDSPVSMTTYRLIDEDYENFGEFSGLAELEFAGARLTIDLNALTTRHAQQP</sequence>
<accession>A0A428W666</accession>
<dbReference type="InterPro" id="IPR011335">
    <property type="entry name" value="Restrct_endonuc-II-like"/>
</dbReference>
<dbReference type="SUPFAM" id="SSF52980">
    <property type="entry name" value="Restriction endonuclease-like"/>
    <property type="match status" value="1"/>
</dbReference>
<dbReference type="PANTHER" id="PTHR34107">
    <property type="entry name" value="SLL0198 PROTEIN-RELATED"/>
    <property type="match status" value="1"/>
</dbReference>
<dbReference type="PANTHER" id="PTHR34107:SF4">
    <property type="entry name" value="SLL1222 PROTEIN"/>
    <property type="match status" value="1"/>
</dbReference>
<organism evidence="2 3">
    <name type="scientific">Amycolatopsis balhimycina DSM 5908</name>
    <dbReference type="NCBI Taxonomy" id="1081091"/>
    <lineage>
        <taxon>Bacteria</taxon>
        <taxon>Bacillati</taxon>
        <taxon>Actinomycetota</taxon>
        <taxon>Actinomycetes</taxon>
        <taxon>Pseudonocardiales</taxon>
        <taxon>Pseudonocardiaceae</taxon>
        <taxon>Amycolatopsis</taxon>
    </lineage>
</organism>